<dbReference type="RefSeq" id="WP_194290730.1">
    <property type="nucleotide sequence ID" value="NZ_WEGI01000002.1"/>
</dbReference>
<dbReference type="PANTHER" id="PTHR37042:SF4">
    <property type="entry name" value="OUTER MEMBRANE PROTEIN RV1973"/>
    <property type="match status" value="1"/>
</dbReference>
<evidence type="ECO:0000256" key="3">
    <source>
        <dbReference type="SAM" id="MobiDB-lite"/>
    </source>
</evidence>
<sequence length="269" mass="27498">MEKTTPGTVLEADTDEATDATKSTTGQSVSESEAKAPETSAEESSAASGDEPAAASGAKASAAGAEKPSGTVADEPSAALAVAPAATADTSAGTAKAGPAGKTGAEPGRRRLLLRGGLAAGAVLLVVATVLAVVFAWKLHNRDRVDAAAREAAATAQSYVVTLTSIDSQHIDQNFTDVLGGATGDFKDMYAQSSTQLKTLLVQNKAVSKGRVVDASIKSASVDRVEVMLFVDQEVSNSASPDPRVDRSRILMTMQRVGGHWLAAKVEMV</sequence>
<evidence type="ECO:0000256" key="1">
    <source>
        <dbReference type="ARBA" id="ARBA00004370"/>
    </source>
</evidence>
<feature type="compositionally biased region" description="Low complexity" evidence="3">
    <location>
        <begin position="37"/>
        <end position="106"/>
    </location>
</feature>
<evidence type="ECO:0000256" key="2">
    <source>
        <dbReference type="ARBA" id="ARBA00023136"/>
    </source>
</evidence>
<dbReference type="PANTHER" id="PTHR37042">
    <property type="entry name" value="OUTER MEMBRANE PROTEIN RV1973"/>
    <property type="match status" value="1"/>
</dbReference>
<keyword evidence="4" id="KW-1133">Transmembrane helix</keyword>
<feature type="compositionally biased region" description="Polar residues" evidence="3">
    <location>
        <begin position="20"/>
        <end position="29"/>
    </location>
</feature>
<proteinExistence type="predicted"/>
<evidence type="ECO:0000313" key="5">
    <source>
        <dbReference type="EMBL" id="MQY25527.1"/>
    </source>
</evidence>
<keyword evidence="6" id="KW-1185">Reference proteome</keyword>
<evidence type="ECO:0000256" key="4">
    <source>
        <dbReference type="SAM" id="Phobius"/>
    </source>
</evidence>
<evidence type="ECO:0008006" key="7">
    <source>
        <dbReference type="Google" id="ProtNLM"/>
    </source>
</evidence>
<dbReference type="Proteomes" id="UP000431401">
    <property type="component" value="Unassembled WGS sequence"/>
</dbReference>
<name>A0A7K0DIL8_9NOCA</name>
<keyword evidence="2 4" id="KW-0472">Membrane</keyword>
<gene>
    <name evidence="5" type="ORF">NRB56_10840</name>
</gene>
<reference evidence="5 6" key="1">
    <citation type="submission" date="2019-10" db="EMBL/GenBank/DDBJ databases">
        <title>Nocardia macrotermitis sp. nov. and Nocardia aurantia sp. nov., isolated from the gut of fungus growing-termite Macrotermes natalensis.</title>
        <authorList>
            <person name="Benndorf R."/>
            <person name="Schwitalla J."/>
            <person name="Martin K."/>
            <person name="De Beer W."/>
            <person name="Kaster A.-K."/>
            <person name="Vollmers J."/>
            <person name="Poulsen M."/>
            <person name="Beemelmanns C."/>
        </authorList>
    </citation>
    <scope>NUCLEOTIDE SEQUENCE [LARGE SCALE GENOMIC DNA]</scope>
    <source>
        <strain evidence="5 6">RB56</strain>
    </source>
</reference>
<organism evidence="5 6">
    <name type="scientific">Nocardia aurantia</name>
    <dbReference type="NCBI Taxonomy" id="2585199"/>
    <lineage>
        <taxon>Bacteria</taxon>
        <taxon>Bacillati</taxon>
        <taxon>Actinomycetota</taxon>
        <taxon>Actinomycetes</taxon>
        <taxon>Mycobacteriales</taxon>
        <taxon>Nocardiaceae</taxon>
        <taxon>Nocardia</taxon>
    </lineage>
</organism>
<accession>A0A7K0DIL8</accession>
<feature type="region of interest" description="Disordered" evidence="3">
    <location>
        <begin position="1"/>
        <end position="107"/>
    </location>
</feature>
<comment type="subcellular location">
    <subcellularLocation>
        <location evidence="1">Membrane</location>
    </subcellularLocation>
</comment>
<comment type="caution">
    <text evidence="5">The sequence shown here is derived from an EMBL/GenBank/DDBJ whole genome shotgun (WGS) entry which is preliminary data.</text>
</comment>
<dbReference type="GO" id="GO:0016020">
    <property type="term" value="C:membrane"/>
    <property type="evidence" value="ECO:0007669"/>
    <property type="project" value="UniProtKB-SubCell"/>
</dbReference>
<dbReference type="EMBL" id="WEGI01000002">
    <property type="protein sequence ID" value="MQY25527.1"/>
    <property type="molecule type" value="Genomic_DNA"/>
</dbReference>
<protein>
    <recommendedName>
        <fullName evidence="7">Mce protein</fullName>
    </recommendedName>
</protein>
<evidence type="ECO:0000313" key="6">
    <source>
        <dbReference type="Proteomes" id="UP000431401"/>
    </source>
</evidence>
<keyword evidence="4" id="KW-0812">Transmembrane</keyword>
<feature type="transmembrane region" description="Helical" evidence="4">
    <location>
        <begin position="112"/>
        <end position="137"/>
    </location>
</feature>
<dbReference type="AlphaFoldDB" id="A0A7K0DIL8"/>